<dbReference type="OrthoDB" id="9796999at2"/>
<name>A0A553K4G6_9ACTN</name>
<reference evidence="1 2" key="1">
    <citation type="submission" date="2019-07" db="EMBL/GenBank/DDBJ databases">
        <authorList>
            <person name="Zhou L.-Y."/>
        </authorList>
    </citation>
    <scope>NUCLEOTIDE SEQUENCE [LARGE SCALE GENOMIC DNA]</scope>
    <source>
        <strain evidence="1 2">YIM 101269</strain>
    </source>
</reference>
<protein>
    <recommendedName>
        <fullName evidence="3">OmdA domain containing protein</fullName>
    </recommendedName>
</protein>
<sequence>MTESSEPELLVVTDSAAWRVWLDENEDASDGEWLLLAKKGTTSPTSLTYAQALQEALCSGWIDGQSNRIDDATYRQRFTPRRTRSLWSLRNIDHAERLVREGRMRPRGHSEIERAKSDGRWERAYPGQADAVAPEDLTAALEAVPAARERFGALTRQERFAVLHQVLTAPNDATRARRIAKWVKKLSQEEQP</sequence>
<evidence type="ECO:0008006" key="3">
    <source>
        <dbReference type="Google" id="ProtNLM"/>
    </source>
</evidence>
<gene>
    <name evidence="1" type="ORF">FOJ82_01485</name>
</gene>
<evidence type="ECO:0000313" key="2">
    <source>
        <dbReference type="Proteomes" id="UP000317638"/>
    </source>
</evidence>
<dbReference type="Pfam" id="PF13376">
    <property type="entry name" value="OmdA"/>
    <property type="match status" value="1"/>
</dbReference>
<dbReference type="EMBL" id="VKKG01000001">
    <property type="protein sequence ID" value="TRY19600.1"/>
    <property type="molecule type" value="Genomic_DNA"/>
</dbReference>
<proteinExistence type="predicted"/>
<dbReference type="Proteomes" id="UP000317638">
    <property type="component" value="Unassembled WGS sequence"/>
</dbReference>
<keyword evidence="2" id="KW-1185">Reference proteome</keyword>
<dbReference type="AlphaFoldDB" id="A0A553K4G6"/>
<organism evidence="1 2">
    <name type="scientific">Tessaracoccus rhinocerotis</name>
    <dbReference type="NCBI Taxonomy" id="1689449"/>
    <lineage>
        <taxon>Bacteria</taxon>
        <taxon>Bacillati</taxon>
        <taxon>Actinomycetota</taxon>
        <taxon>Actinomycetes</taxon>
        <taxon>Propionibacteriales</taxon>
        <taxon>Propionibacteriaceae</taxon>
        <taxon>Tessaracoccus</taxon>
    </lineage>
</organism>
<dbReference type="RefSeq" id="WP_143936686.1">
    <property type="nucleotide sequence ID" value="NZ_VKKG01000001.1"/>
</dbReference>
<comment type="caution">
    <text evidence="1">The sequence shown here is derived from an EMBL/GenBank/DDBJ whole genome shotgun (WGS) entry which is preliminary data.</text>
</comment>
<evidence type="ECO:0000313" key="1">
    <source>
        <dbReference type="EMBL" id="TRY19600.1"/>
    </source>
</evidence>
<accession>A0A553K4G6</accession>